<dbReference type="GO" id="GO:0016616">
    <property type="term" value="F:oxidoreductase activity, acting on the CH-OH group of donors, NAD or NADP as acceptor"/>
    <property type="evidence" value="ECO:0007669"/>
    <property type="project" value="TreeGrafter"/>
</dbReference>
<dbReference type="PANTHER" id="PTHR42760">
    <property type="entry name" value="SHORT-CHAIN DEHYDROGENASES/REDUCTASES FAMILY MEMBER"/>
    <property type="match status" value="1"/>
</dbReference>
<dbReference type="InterPro" id="IPR036291">
    <property type="entry name" value="NAD(P)-bd_dom_sf"/>
</dbReference>
<keyword evidence="2" id="KW-0521">NADP</keyword>
<dbReference type="FunFam" id="3.40.50.720:FF:000084">
    <property type="entry name" value="Short-chain dehydrogenase reductase"/>
    <property type="match status" value="3"/>
</dbReference>
<evidence type="ECO:0000256" key="2">
    <source>
        <dbReference type="ARBA" id="ARBA00022857"/>
    </source>
</evidence>
<sequence length="1010" mass="108761">MAAKRTAIVTGAAGGIGRAIALRLADDGFDVAVNDISRQSEALTQLVAEITAKGRTSSLHIADVSSEDEVCAMVEAVVNQYGSLDVMVANAGIATRSPISEMTAEQWDRIMNINARGVFLCYKYAGMQMIKQGNGGRIIGASSTVGKQGSVLIRHPFNFAYTASKFAVRGLTQAAALEFGPHGITVNAYAPGAVDTEMLPFIFPPDTPRDTLLGEMAKLSPLKLVGTPADIANLVSFIASKESQFITGEWQRLSQRLNGLEVLLQARVFQPTVELISINRVMSDFPPFAARDNFSVVLSLFIPGYQLMSPLIECTLHTGLPMPTLLEIQPNAPRKVFCGSKLRYHPSMAHVLAARLVGTGPIVHSEPDKRGTDDSNVNPTIAYFSFSCSALSIRRLRKPVPSHSRLHRWLLLKHRMASKGTALVTGSARGIGRAIALRLADDGFDVAVNDIPVQSEALAQLVAEISAKGRKSSLHIADVSLEEEVRGMVEAVANHFGSLDVMVANAGIAKWTSVFDSTHLNLTTLAPPIIDASTVTAEQWDLTMNVNARSAFLCYKYAGMQMIKQGKGGRIIGASSVAGKRGSVFNFAYTASKFAVRGLTQAAALEFGPHGITVNAYAPGAVDTDMREQNSYEILAFRINRSVPHVLPPGTPRDTLLEEMKKLSPQKAVGTPTDIANVVSFIASKESSFITGVARTIQTVAYISCSAPSIRRLRKLLPSHSRLHRCLLLKHRMASKGTALVTGSARGIGRAIALRLADDGFDVAVNDISVQSEALAQLVAEISAKGRKSSLHIADVSLEDEVRGMVEAVINHHGSLNVMVANAGIAKWTSVFDMTTEQWDLTMNVNARSAFLCYKYAGMQMIKQGKGGRIIGASSVLGKQGSPFNFAYTASKFAVRGLTQAAALEFGPHGITVNAYAPGAIDTDMLPHVLPPGTPRDTLLEEMKKLSPQKAVGTPTDIANVVSFIASKESSFITGGFGLYRLLRVEPNLCRSNYVCQWWNLFRLTVLIIE</sequence>
<dbReference type="PANTHER" id="PTHR42760:SF121">
    <property type="entry name" value="3-OXOACYL-(ACYL-CARRIER-PROTEIN) REDUCTASE"/>
    <property type="match status" value="1"/>
</dbReference>
<dbReference type="GO" id="GO:0006633">
    <property type="term" value="P:fatty acid biosynthetic process"/>
    <property type="evidence" value="ECO:0007669"/>
    <property type="project" value="TreeGrafter"/>
</dbReference>
<dbReference type="InterPro" id="IPR002347">
    <property type="entry name" value="SDR_fam"/>
</dbReference>
<dbReference type="AlphaFoldDB" id="A0A8H6U4H2"/>
<dbReference type="Pfam" id="PF13561">
    <property type="entry name" value="adh_short_C2"/>
    <property type="match status" value="2"/>
</dbReference>
<dbReference type="GO" id="GO:0048038">
    <property type="term" value="F:quinone binding"/>
    <property type="evidence" value="ECO:0007669"/>
    <property type="project" value="TreeGrafter"/>
</dbReference>
<keyword evidence="4" id="KW-1185">Reference proteome</keyword>
<dbReference type="InterPro" id="IPR020904">
    <property type="entry name" value="Sc_DH/Rdtase_CS"/>
</dbReference>
<proteinExistence type="inferred from homology"/>
<accession>A0A8H6U4H2</accession>
<name>A0A8H6U4H2_9AGAR</name>
<evidence type="ECO:0000313" key="3">
    <source>
        <dbReference type="EMBL" id="KAF7328706.1"/>
    </source>
</evidence>
<dbReference type="PROSITE" id="PS00061">
    <property type="entry name" value="ADH_SHORT"/>
    <property type="match status" value="2"/>
</dbReference>
<dbReference type="Proteomes" id="UP000623467">
    <property type="component" value="Unassembled WGS sequence"/>
</dbReference>
<gene>
    <name evidence="3" type="ORF">MSAN_02472500</name>
</gene>
<dbReference type="PRINTS" id="PR00080">
    <property type="entry name" value="SDRFAMILY"/>
</dbReference>
<dbReference type="OrthoDB" id="498125at2759"/>
<evidence type="ECO:0000256" key="1">
    <source>
        <dbReference type="ARBA" id="ARBA00006484"/>
    </source>
</evidence>
<dbReference type="SUPFAM" id="SSF51735">
    <property type="entry name" value="NAD(P)-binding Rossmann-fold domains"/>
    <property type="match status" value="3"/>
</dbReference>
<dbReference type="Pfam" id="PF00106">
    <property type="entry name" value="adh_short"/>
    <property type="match status" value="1"/>
</dbReference>
<organism evidence="3 4">
    <name type="scientific">Mycena sanguinolenta</name>
    <dbReference type="NCBI Taxonomy" id="230812"/>
    <lineage>
        <taxon>Eukaryota</taxon>
        <taxon>Fungi</taxon>
        <taxon>Dikarya</taxon>
        <taxon>Basidiomycota</taxon>
        <taxon>Agaricomycotina</taxon>
        <taxon>Agaricomycetes</taxon>
        <taxon>Agaricomycetidae</taxon>
        <taxon>Agaricales</taxon>
        <taxon>Marasmiineae</taxon>
        <taxon>Mycenaceae</taxon>
        <taxon>Mycena</taxon>
    </lineage>
</organism>
<dbReference type="Gene3D" id="3.40.50.720">
    <property type="entry name" value="NAD(P)-binding Rossmann-like Domain"/>
    <property type="match status" value="3"/>
</dbReference>
<evidence type="ECO:0000313" key="4">
    <source>
        <dbReference type="Proteomes" id="UP000623467"/>
    </source>
</evidence>
<comment type="caution">
    <text evidence="3">The sequence shown here is derived from an EMBL/GenBank/DDBJ whole genome shotgun (WGS) entry which is preliminary data.</text>
</comment>
<protein>
    <submittedName>
        <fullName evidence="3">Short chain dehydrogenase domain-containing protein</fullName>
    </submittedName>
</protein>
<dbReference type="PRINTS" id="PR00081">
    <property type="entry name" value="GDHRDH"/>
</dbReference>
<comment type="similarity">
    <text evidence="1">Belongs to the short-chain dehydrogenases/reductases (SDR) family.</text>
</comment>
<dbReference type="EMBL" id="JACAZH010000071">
    <property type="protein sequence ID" value="KAF7328706.1"/>
    <property type="molecule type" value="Genomic_DNA"/>
</dbReference>
<reference evidence="3" key="1">
    <citation type="submission" date="2020-05" db="EMBL/GenBank/DDBJ databases">
        <title>Mycena genomes resolve the evolution of fungal bioluminescence.</title>
        <authorList>
            <person name="Tsai I.J."/>
        </authorList>
    </citation>
    <scope>NUCLEOTIDE SEQUENCE</scope>
    <source>
        <strain evidence="3">160909Yilan</strain>
    </source>
</reference>